<name>A0A9N9L393_9HELO</name>
<protein>
    <submittedName>
        <fullName evidence="2">Uncharacterized protein</fullName>
    </submittedName>
</protein>
<feature type="chain" id="PRO_5040475432" evidence="1">
    <location>
        <begin position="23"/>
        <end position="266"/>
    </location>
</feature>
<keyword evidence="3" id="KW-1185">Reference proteome</keyword>
<reference evidence="2" key="1">
    <citation type="submission" date="2021-07" db="EMBL/GenBank/DDBJ databases">
        <authorList>
            <person name="Durling M."/>
        </authorList>
    </citation>
    <scope>NUCLEOTIDE SEQUENCE</scope>
</reference>
<dbReference type="AlphaFoldDB" id="A0A9N9L393"/>
<dbReference type="OrthoDB" id="2748312at2759"/>
<accession>A0A9N9L393</accession>
<sequence length="266" mass="29705">MQLLLLVPYATILALQLTPINANPAPNAKVNALVSRAAGTRNDPHIVDMPCTDMEDVCEADCIAILCHGKDPVMQKLAGTADAKKKQKEDNYRRSGAYFVPFDEPLDMQKKRGISVPSGLIPGAPLFNSAEETTYESTQQGGTDCIIFPVPRDQQTLQGGNMQNQFGRVDEALRNIPDGQFFKQRFSFLNSDTPHCLALQQTPPDTSICHKEKKNKWGFDMKKFAFVMDQVAKNPRTFTNLFGGYKRKRSDGTYEPIEEAQEVQDE</sequence>
<evidence type="ECO:0000313" key="3">
    <source>
        <dbReference type="Proteomes" id="UP000696280"/>
    </source>
</evidence>
<keyword evidence="1" id="KW-0732">Signal</keyword>
<evidence type="ECO:0000313" key="2">
    <source>
        <dbReference type="EMBL" id="CAG8958679.1"/>
    </source>
</evidence>
<organism evidence="2 3">
    <name type="scientific">Hymenoscyphus fraxineus</name>
    <dbReference type="NCBI Taxonomy" id="746836"/>
    <lineage>
        <taxon>Eukaryota</taxon>
        <taxon>Fungi</taxon>
        <taxon>Dikarya</taxon>
        <taxon>Ascomycota</taxon>
        <taxon>Pezizomycotina</taxon>
        <taxon>Leotiomycetes</taxon>
        <taxon>Helotiales</taxon>
        <taxon>Helotiaceae</taxon>
        <taxon>Hymenoscyphus</taxon>
    </lineage>
</organism>
<dbReference type="EMBL" id="CAJVRL010000084">
    <property type="protein sequence ID" value="CAG8958679.1"/>
    <property type="molecule type" value="Genomic_DNA"/>
</dbReference>
<proteinExistence type="predicted"/>
<dbReference type="Proteomes" id="UP000696280">
    <property type="component" value="Unassembled WGS sequence"/>
</dbReference>
<comment type="caution">
    <text evidence="2">The sequence shown here is derived from an EMBL/GenBank/DDBJ whole genome shotgun (WGS) entry which is preliminary data.</text>
</comment>
<evidence type="ECO:0000256" key="1">
    <source>
        <dbReference type="SAM" id="SignalP"/>
    </source>
</evidence>
<feature type="signal peptide" evidence="1">
    <location>
        <begin position="1"/>
        <end position="22"/>
    </location>
</feature>
<gene>
    <name evidence="2" type="ORF">HYFRA_00011521</name>
</gene>